<dbReference type="PROSITE" id="PS00301">
    <property type="entry name" value="G_TR_1"/>
    <property type="match status" value="1"/>
</dbReference>
<evidence type="ECO:0000256" key="2">
    <source>
        <dbReference type="ARBA" id="ARBA00022917"/>
    </source>
</evidence>
<proteinExistence type="predicted"/>
<dbReference type="PANTHER" id="PTHR43261">
    <property type="entry name" value="TRANSLATION ELONGATION FACTOR G-RELATED"/>
    <property type="match status" value="1"/>
</dbReference>
<keyword evidence="1" id="KW-0547">Nucleotide-binding</keyword>
<evidence type="ECO:0000256" key="3">
    <source>
        <dbReference type="ARBA" id="ARBA00023134"/>
    </source>
</evidence>
<dbReference type="InterPro" id="IPR005517">
    <property type="entry name" value="Transl_elong_EFG/EF2_IV"/>
</dbReference>
<dbReference type="InterPro" id="IPR005225">
    <property type="entry name" value="Small_GTP-bd"/>
</dbReference>
<dbReference type="GO" id="GO:0003924">
    <property type="term" value="F:GTPase activity"/>
    <property type="evidence" value="ECO:0007669"/>
    <property type="project" value="InterPro"/>
</dbReference>
<name>A0AAW4MVL6_9FIRM</name>
<dbReference type="CDD" id="cd10912">
    <property type="entry name" value="PIN_YacP-like"/>
    <property type="match status" value="1"/>
</dbReference>
<keyword evidence="2" id="KW-0648">Protein biosynthesis</keyword>
<dbReference type="Proteomes" id="UP001197492">
    <property type="component" value="Unassembled WGS sequence"/>
</dbReference>
<dbReference type="EMBL" id="JAHOEL010000004">
    <property type="protein sequence ID" value="MBV3391873.1"/>
    <property type="molecule type" value="Genomic_DNA"/>
</dbReference>
<evidence type="ECO:0000313" key="5">
    <source>
        <dbReference type="EMBL" id="MBV3381849.1"/>
    </source>
</evidence>
<evidence type="ECO:0000259" key="4">
    <source>
        <dbReference type="PROSITE" id="PS51722"/>
    </source>
</evidence>
<evidence type="ECO:0000313" key="8">
    <source>
        <dbReference type="Proteomes" id="UP001197492"/>
    </source>
</evidence>
<dbReference type="GO" id="GO:0006412">
    <property type="term" value="P:translation"/>
    <property type="evidence" value="ECO:0007669"/>
    <property type="project" value="UniProtKB-KW"/>
</dbReference>
<keyword evidence="8" id="KW-1185">Reference proteome</keyword>
<dbReference type="RefSeq" id="WP_217746940.1">
    <property type="nucleotide sequence ID" value="NZ_JAHOEB010000004.1"/>
</dbReference>
<dbReference type="AlphaFoldDB" id="A0AAW4MVL6"/>
<dbReference type="Pfam" id="PF05991">
    <property type="entry name" value="NYN_YacP"/>
    <property type="match status" value="1"/>
</dbReference>
<dbReference type="PROSITE" id="PS51722">
    <property type="entry name" value="G_TR_2"/>
    <property type="match status" value="1"/>
</dbReference>
<dbReference type="Pfam" id="PF22042">
    <property type="entry name" value="EF-G_D2"/>
    <property type="match status" value="1"/>
</dbReference>
<dbReference type="Pfam" id="PF00009">
    <property type="entry name" value="GTP_EFTU"/>
    <property type="match status" value="1"/>
</dbReference>
<organism evidence="5 7">
    <name type="scientific">Catenibacterium mitsuokai</name>
    <dbReference type="NCBI Taxonomy" id="100886"/>
    <lineage>
        <taxon>Bacteria</taxon>
        <taxon>Bacillati</taxon>
        <taxon>Bacillota</taxon>
        <taxon>Erysipelotrichia</taxon>
        <taxon>Erysipelotrichales</taxon>
        <taxon>Coprobacillaceae</taxon>
        <taxon>Catenibacterium</taxon>
    </lineage>
</organism>
<keyword evidence="3" id="KW-0342">GTP-binding</keyword>
<gene>
    <name evidence="5" type="ORF">KSV97_01115</name>
    <name evidence="6" type="ORF">KSW06_01125</name>
</gene>
<dbReference type="Pfam" id="PF00679">
    <property type="entry name" value="EFG_C"/>
    <property type="match status" value="1"/>
</dbReference>
<dbReference type="InterPro" id="IPR000795">
    <property type="entry name" value="T_Tr_GTP-bd_dom"/>
</dbReference>
<dbReference type="InterPro" id="IPR010298">
    <property type="entry name" value="YacP-like"/>
</dbReference>
<dbReference type="SMART" id="SM00889">
    <property type="entry name" value="EFG_IV"/>
    <property type="match status" value="1"/>
</dbReference>
<dbReference type="InterPro" id="IPR031157">
    <property type="entry name" value="G_TR_CS"/>
</dbReference>
<dbReference type="Proteomes" id="UP001196408">
    <property type="component" value="Unassembled WGS sequence"/>
</dbReference>
<sequence>MKQLTLGMVAHVDAGKTTLSESLLYTTGTIKHQGRVDHKDTFLDYNTQERERGITIFSKVSSLDYKNNHFTFIDTPGHADFSGEMERALSVLDYAIVIINGLDGVQAHTKTIWNLLEHYHVPAFIFVNKMDLTHYTKEELLDSLSQLSPHIMDMSASEEDIAALDEEMIEEYLETGSLKDTSIAKAISNRHLYPLYFGSALKNQGVDELLDALDRYTLEKEPQTELSAQVFKITRDERGERLVFIKVTGGRLHVRDTIHDEKIHQIRLYQGNRYTLVEEASQNDIVALTGIKKLQAGDYIGLGHVIHSTLRPSMLYQIQPSKEADINHFFSSLKVLGEEEPLLHLKLFDDHAQVSLMGEVQIDILKQLMKDRFNEDITVDEGEVAYLETIKEPIEGVGHFEPLRHYSEVHLYLEPLPQGSGLVFENQCQNNLEERYQNLIMTHLQEKEHLGVLTGSPITDMKITLLGGKAHLKHTEGGDFREATYRAIRQGLKMTESVILEPYYKYELVIPTEALSKVYYALEDYPTPTVVNENNDITTLHGEAPVLFLTHYQKELLTSTKGKGQLFFLDTFYALVENQEEVITKCDYDSESDLDNPTGSIFCSHGAGYYVPYDEVREKMHLPLYSAMKQEHTYIHNPVHISDEELKRVYERTYGPIDTKLTSDYYKPKQDHVSSNTVQVLDEYLIVDGYNVIFAWDELKELAQENLGSARDKLIDILMSYKGYRGCHMILVFDAYKVPQNKGKSQMYHDMEIVYTKEGQTADAYIESITKQMAGQYRLVVATSDNLEQKIVLGHGATRISSRELLRDVISRSKIQKEEFERKNPQMHSYAFEDLKKS</sequence>
<accession>A0AAW4MVL6</accession>
<dbReference type="PANTHER" id="PTHR43261:SF1">
    <property type="entry name" value="RIBOSOME-RELEASING FACTOR 2, MITOCHONDRIAL"/>
    <property type="match status" value="1"/>
</dbReference>
<evidence type="ECO:0000313" key="7">
    <source>
        <dbReference type="Proteomes" id="UP001196408"/>
    </source>
</evidence>
<dbReference type="InterPro" id="IPR053905">
    <property type="entry name" value="EF-G-like_DII"/>
</dbReference>
<dbReference type="NCBIfam" id="TIGR00231">
    <property type="entry name" value="small_GTP"/>
    <property type="match status" value="1"/>
</dbReference>
<dbReference type="GO" id="GO:0032790">
    <property type="term" value="P:ribosome disassembly"/>
    <property type="evidence" value="ECO:0007669"/>
    <property type="project" value="TreeGrafter"/>
</dbReference>
<dbReference type="Pfam" id="PF03764">
    <property type="entry name" value="EFG_IV"/>
    <property type="match status" value="1"/>
</dbReference>
<evidence type="ECO:0000313" key="6">
    <source>
        <dbReference type="EMBL" id="MBV3391873.1"/>
    </source>
</evidence>
<protein>
    <submittedName>
        <fullName evidence="5">NYN domain-containing protein</fullName>
    </submittedName>
</protein>
<dbReference type="GO" id="GO:0005525">
    <property type="term" value="F:GTP binding"/>
    <property type="evidence" value="ECO:0007669"/>
    <property type="project" value="UniProtKB-KW"/>
</dbReference>
<dbReference type="EMBL" id="JAHOEF010000004">
    <property type="protein sequence ID" value="MBV3381849.1"/>
    <property type="molecule type" value="Genomic_DNA"/>
</dbReference>
<feature type="domain" description="Tr-type G" evidence="4">
    <location>
        <begin position="1"/>
        <end position="223"/>
    </location>
</feature>
<dbReference type="InterPro" id="IPR000640">
    <property type="entry name" value="EFG_V-like"/>
</dbReference>
<evidence type="ECO:0000256" key="1">
    <source>
        <dbReference type="ARBA" id="ARBA00022741"/>
    </source>
</evidence>
<reference evidence="5 8" key="1">
    <citation type="submission" date="2021-06" db="EMBL/GenBank/DDBJ databases">
        <title>Collection of gut derived symbiotic bacterial strains cultured from healthy donors.</title>
        <authorList>
            <person name="Lin H."/>
            <person name="Littmann E."/>
            <person name="Pamer E.G."/>
        </authorList>
    </citation>
    <scope>NUCLEOTIDE SEQUENCE</scope>
    <source>
        <strain evidence="6 8">MSK.21.70</strain>
        <strain evidence="5">MSK.21.82</strain>
    </source>
</reference>
<comment type="caution">
    <text evidence="5">The sequence shown here is derived from an EMBL/GenBank/DDBJ whole genome shotgun (WGS) entry which is preliminary data.</text>
</comment>